<organism evidence="6 7">
    <name type="scientific">Fusarium mangiferae</name>
    <name type="common">Mango malformation disease fungus</name>
    <dbReference type="NCBI Taxonomy" id="192010"/>
    <lineage>
        <taxon>Eukaryota</taxon>
        <taxon>Fungi</taxon>
        <taxon>Dikarya</taxon>
        <taxon>Ascomycota</taxon>
        <taxon>Pezizomycotina</taxon>
        <taxon>Sordariomycetes</taxon>
        <taxon>Hypocreomycetidae</taxon>
        <taxon>Hypocreales</taxon>
        <taxon>Nectriaceae</taxon>
        <taxon>Fusarium</taxon>
        <taxon>Fusarium fujikuroi species complex</taxon>
    </lineage>
</organism>
<dbReference type="VEuPathDB" id="FungiDB:FMAN_07015"/>
<comment type="caution">
    <text evidence="6">The sequence shown here is derived from an EMBL/GenBank/DDBJ whole genome shotgun (WGS) entry which is preliminary data.</text>
</comment>
<keyword evidence="7" id="KW-1185">Reference proteome</keyword>
<dbReference type="Gene3D" id="6.10.140.2220">
    <property type="match status" value="1"/>
</dbReference>
<protein>
    <recommendedName>
        <fullName evidence="5">MYND-type domain-containing protein</fullName>
    </recommendedName>
</protein>
<dbReference type="GO" id="GO:0008270">
    <property type="term" value="F:zinc ion binding"/>
    <property type="evidence" value="ECO:0007669"/>
    <property type="project" value="UniProtKB-KW"/>
</dbReference>
<proteinExistence type="predicted"/>
<evidence type="ECO:0000313" key="7">
    <source>
        <dbReference type="Proteomes" id="UP000184255"/>
    </source>
</evidence>
<dbReference type="InterPro" id="IPR002893">
    <property type="entry name" value="Znf_MYND"/>
</dbReference>
<evidence type="ECO:0000259" key="5">
    <source>
        <dbReference type="PROSITE" id="PS50865"/>
    </source>
</evidence>
<dbReference type="PROSITE" id="PS50865">
    <property type="entry name" value="ZF_MYND_2"/>
    <property type="match status" value="1"/>
</dbReference>
<feature type="domain" description="MYND-type" evidence="5">
    <location>
        <begin position="8"/>
        <end position="51"/>
    </location>
</feature>
<dbReference type="SUPFAM" id="SSF144232">
    <property type="entry name" value="HIT/MYND zinc finger-like"/>
    <property type="match status" value="1"/>
</dbReference>
<dbReference type="Pfam" id="PF14737">
    <property type="entry name" value="DUF4470"/>
    <property type="match status" value="1"/>
</dbReference>
<reference evidence="7" key="1">
    <citation type="journal article" date="2016" name="Genome Biol. Evol.">
        <title>Comparative 'omics' of the Fusarium fujikuroi species complex highlights differences in genetic potential and metabolite synthesis.</title>
        <authorList>
            <person name="Niehaus E.-M."/>
            <person name="Muensterkoetter M."/>
            <person name="Proctor R.H."/>
            <person name="Brown D.W."/>
            <person name="Sharon A."/>
            <person name="Idan Y."/>
            <person name="Oren-Young L."/>
            <person name="Sieber C.M."/>
            <person name="Novak O."/>
            <person name="Pencik A."/>
            <person name="Tarkowska D."/>
            <person name="Hromadova K."/>
            <person name="Freeman S."/>
            <person name="Maymon M."/>
            <person name="Elazar M."/>
            <person name="Youssef S.A."/>
            <person name="El-Shabrawy E.S.M."/>
            <person name="Shalaby A.B.A."/>
            <person name="Houterman P."/>
            <person name="Brock N.L."/>
            <person name="Burkhardt I."/>
            <person name="Tsavkelova E.A."/>
            <person name="Dickschat J.S."/>
            <person name="Galuszka P."/>
            <person name="Gueldener U."/>
            <person name="Tudzynski B."/>
        </authorList>
    </citation>
    <scope>NUCLEOTIDE SEQUENCE [LARGE SCALE GENOMIC DNA]</scope>
    <source>
        <strain evidence="7">MRC7560</strain>
    </source>
</reference>
<name>A0A1L7T9L5_FUSMA</name>
<evidence type="ECO:0000256" key="2">
    <source>
        <dbReference type="ARBA" id="ARBA00022771"/>
    </source>
</evidence>
<dbReference type="InterPro" id="IPR027974">
    <property type="entry name" value="DUF4470"/>
</dbReference>
<evidence type="ECO:0000256" key="3">
    <source>
        <dbReference type="ARBA" id="ARBA00022833"/>
    </source>
</evidence>
<dbReference type="Proteomes" id="UP000184255">
    <property type="component" value="Unassembled WGS sequence"/>
</dbReference>
<dbReference type="AlphaFoldDB" id="A0A1L7T9L5"/>
<dbReference type="GeneID" id="65086278"/>
<dbReference type="RefSeq" id="XP_041681238.1">
    <property type="nucleotide sequence ID" value="XM_041830590.1"/>
</dbReference>
<dbReference type="Pfam" id="PF01753">
    <property type="entry name" value="zf-MYND"/>
    <property type="match status" value="1"/>
</dbReference>
<keyword evidence="3" id="KW-0862">Zinc</keyword>
<gene>
    <name evidence="6" type="ORF">FMAN_07015</name>
</gene>
<evidence type="ECO:0000313" key="6">
    <source>
        <dbReference type="EMBL" id="CVK91981.1"/>
    </source>
</evidence>
<keyword evidence="1" id="KW-0479">Metal-binding</keyword>
<evidence type="ECO:0000256" key="1">
    <source>
        <dbReference type="ARBA" id="ARBA00022723"/>
    </source>
</evidence>
<accession>A0A1L7T9L5</accession>
<keyword evidence="2 4" id="KW-0863">Zinc-finger</keyword>
<sequence length="570" mass="64559">MATPSLPCANCSPDGTGCQNAGKSGCANCCLVVYCSSECQKAHWPLHKVHCKSPMNSEDWKPEWVVQKRTPSFVPNNEVPTSSSFGGDSWLWGSLPALDVLKLDANEGEPYKGKLSLLFAASGDMRNVVKTIAQLPPGWDQPIDITMNDIDFAIVARNAIILLIAFTAGDENEAIDCIIHIWYSSSIRKSDHTILEDHIRPLIQTVCDKIKSKPADRVLGKTWTFGKRSLRLVLTKAAWDKLLSYATIPEGLTMERANQIRKAVTLPESHFDFLERHYLCAIPSHRVPQQRYREDGVLQPFGAQRSEFSIPNPTFFQPPFHWPIPGGLDPRDGWSPKDLEETDNGPATSDIYGKLFTHLRSVLKSFMSRVANTNISFQLLNIEATKLLDQLEEGSFDRTEVSNISDSVHLGPHLTVLVMSPLLRSLSDNPHATLITRFEVAIENAMTKEDHRAGTQNERAQNETMAVLSDYLPMRRPPTCAWDVEIVKWQYASELIRTYDHIYDRIAHNLEFHKFPEYLQVGIKDKNTIIEKWPFRLKLKFGQEGAQQEFDRVMGQAFTTKAFYLEFKRV</sequence>
<dbReference type="EMBL" id="FCQH01000005">
    <property type="protein sequence ID" value="CVK91981.1"/>
    <property type="molecule type" value="Genomic_DNA"/>
</dbReference>
<evidence type="ECO:0000256" key="4">
    <source>
        <dbReference type="PROSITE-ProRule" id="PRU00134"/>
    </source>
</evidence>
<dbReference type="PROSITE" id="PS01360">
    <property type="entry name" value="ZF_MYND_1"/>
    <property type="match status" value="1"/>
</dbReference>